<keyword evidence="5 10" id="KW-1133">Transmembrane helix</keyword>
<evidence type="ECO:0000256" key="3">
    <source>
        <dbReference type="ARBA" id="ARBA00022692"/>
    </source>
</evidence>
<evidence type="ECO:0000256" key="6">
    <source>
        <dbReference type="ARBA" id="ARBA00023136"/>
    </source>
</evidence>
<organism evidence="12 13">
    <name type="scientific">Trametes cubensis</name>
    <dbReference type="NCBI Taxonomy" id="1111947"/>
    <lineage>
        <taxon>Eukaryota</taxon>
        <taxon>Fungi</taxon>
        <taxon>Dikarya</taxon>
        <taxon>Basidiomycota</taxon>
        <taxon>Agaricomycotina</taxon>
        <taxon>Agaricomycetes</taxon>
        <taxon>Polyporales</taxon>
        <taxon>Polyporaceae</taxon>
        <taxon>Trametes</taxon>
    </lineage>
</organism>
<feature type="compositionally biased region" description="Low complexity" evidence="9">
    <location>
        <begin position="659"/>
        <end position="671"/>
    </location>
</feature>
<evidence type="ECO:0000256" key="7">
    <source>
        <dbReference type="ARBA" id="ARBA00023180"/>
    </source>
</evidence>
<accession>A0AAD7U1S7</accession>
<keyword evidence="3 10" id="KW-0812">Transmembrane</keyword>
<comment type="similarity">
    <text evidence="2">Belongs to the SKN1/KRE6 family.</text>
</comment>
<dbReference type="Proteomes" id="UP001215151">
    <property type="component" value="Unassembled WGS sequence"/>
</dbReference>
<keyword evidence="6 10" id="KW-0472">Membrane</keyword>
<dbReference type="Gene3D" id="2.60.120.200">
    <property type="match status" value="4"/>
</dbReference>
<comment type="caution">
    <text evidence="12">The sequence shown here is derived from an EMBL/GenBank/DDBJ whole genome shotgun (WGS) entry which is preliminary data.</text>
</comment>
<evidence type="ECO:0000256" key="5">
    <source>
        <dbReference type="ARBA" id="ARBA00022989"/>
    </source>
</evidence>
<comment type="subcellular location">
    <subcellularLocation>
        <location evidence="1">Membrane</location>
        <topology evidence="1">Single-pass type II membrane protein</topology>
    </subcellularLocation>
</comment>
<evidence type="ECO:0000259" key="11">
    <source>
        <dbReference type="PROSITE" id="PS51762"/>
    </source>
</evidence>
<dbReference type="PANTHER" id="PTHR31361">
    <property type="entry name" value="BETA-GLUCAN SYNTHESIS-ASSOCIATED PROTEIN KRE6-RELATED"/>
    <property type="match status" value="1"/>
</dbReference>
<dbReference type="SUPFAM" id="SSF49899">
    <property type="entry name" value="Concanavalin A-like lectins/glucanases"/>
    <property type="match status" value="2"/>
</dbReference>
<dbReference type="InterPro" id="IPR000757">
    <property type="entry name" value="Beta-glucanase-like"/>
</dbReference>
<evidence type="ECO:0000256" key="9">
    <source>
        <dbReference type="SAM" id="MobiDB-lite"/>
    </source>
</evidence>
<dbReference type="FunFam" id="2.60.120.200:FF:000259">
    <property type="entry name" value="Chromosome 9, whole genome shotgun sequence"/>
    <property type="match status" value="2"/>
</dbReference>
<feature type="region of interest" description="Disordered" evidence="9">
    <location>
        <begin position="30"/>
        <end position="60"/>
    </location>
</feature>
<protein>
    <recommendedName>
        <fullName evidence="11">GH16 domain-containing protein</fullName>
    </recommendedName>
</protein>
<evidence type="ECO:0000256" key="2">
    <source>
        <dbReference type="ARBA" id="ARBA00010962"/>
    </source>
</evidence>
<evidence type="ECO:0000313" key="12">
    <source>
        <dbReference type="EMBL" id="KAJ8495613.1"/>
    </source>
</evidence>
<dbReference type="GO" id="GO:0031505">
    <property type="term" value="P:fungal-type cell wall organization"/>
    <property type="evidence" value="ECO:0007669"/>
    <property type="project" value="TreeGrafter"/>
</dbReference>
<dbReference type="AlphaFoldDB" id="A0AAD7U1S7"/>
<feature type="compositionally biased region" description="Low complexity" evidence="9">
    <location>
        <begin position="40"/>
        <end position="53"/>
    </location>
</feature>
<dbReference type="GO" id="GO:0005789">
    <property type="term" value="C:endoplasmic reticulum membrane"/>
    <property type="evidence" value="ECO:0007669"/>
    <property type="project" value="TreeGrafter"/>
</dbReference>
<evidence type="ECO:0000256" key="1">
    <source>
        <dbReference type="ARBA" id="ARBA00004606"/>
    </source>
</evidence>
<feature type="compositionally biased region" description="Polar residues" evidence="9">
    <location>
        <begin position="693"/>
        <end position="723"/>
    </location>
</feature>
<feature type="region of interest" description="Disordered" evidence="9">
    <location>
        <begin position="78"/>
        <end position="107"/>
    </location>
</feature>
<keyword evidence="7" id="KW-0325">Glycoprotein</keyword>
<dbReference type="GO" id="GO:0015926">
    <property type="term" value="F:glucosidase activity"/>
    <property type="evidence" value="ECO:0007669"/>
    <property type="project" value="TreeGrafter"/>
</dbReference>
<gene>
    <name evidence="12" type="ORF">ONZ51_g1579</name>
</gene>
<evidence type="ECO:0000256" key="10">
    <source>
        <dbReference type="SAM" id="Phobius"/>
    </source>
</evidence>
<feature type="compositionally biased region" description="Basic and acidic residues" evidence="9">
    <location>
        <begin position="731"/>
        <end position="754"/>
    </location>
</feature>
<feature type="domain" description="GH16" evidence="11">
    <location>
        <begin position="188"/>
        <end position="559"/>
    </location>
</feature>
<keyword evidence="4" id="KW-0735">Signal-anchor</keyword>
<keyword evidence="13" id="KW-1185">Reference proteome</keyword>
<dbReference type="InterPro" id="IPR005629">
    <property type="entry name" value="Skn1/Kre6/Sbg1"/>
</dbReference>
<feature type="transmembrane region" description="Helical" evidence="10">
    <location>
        <begin position="117"/>
        <end position="140"/>
    </location>
</feature>
<dbReference type="EMBL" id="JAPEVG010000022">
    <property type="protein sequence ID" value="KAJ8495613.1"/>
    <property type="molecule type" value="Genomic_DNA"/>
</dbReference>
<evidence type="ECO:0000256" key="8">
    <source>
        <dbReference type="ARBA" id="ARBA00023316"/>
    </source>
</evidence>
<feature type="domain" description="GH16" evidence="11">
    <location>
        <begin position="826"/>
        <end position="1203"/>
    </location>
</feature>
<dbReference type="GO" id="GO:0006078">
    <property type="term" value="P:(1-&gt;6)-beta-D-glucan biosynthetic process"/>
    <property type="evidence" value="ECO:0007669"/>
    <property type="project" value="TreeGrafter"/>
</dbReference>
<dbReference type="Pfam" id="PF03935">
    <property type="entry name" value="SKN1_KRE6_Sbg1"/>
    <property type="match status" value="2"/>
</dbReference>
<name>A0AAD7U1S7_9APHY</name>
<dbReference type="CDD" id="cd02180">
    <property type="entry name" value="GH16_fungal_KRE6_glucanase"/>
    <property type="match status" value="1"/>
</dbReference>
<feature type="region of interest" description="Disordered" evidence="9">
    <location>
        <begin position="654"/>
        <end position="754"/>
    </location>
</feature>
<dbReference type="PANTHER" id="PTHR31361:SF1">
    <property type="entry name" value="BETA-GLUCAN SYNTHESIS-ASSOCIATED PROTEIN KRE6-RELATED"/>
    <property type="match status" value="1"/>
</dbReference>
<keyword evidence="8" id="KW-0961">Cell wall biogenesis/degradation</keyword>
<dbReference type="GO" id="GO:0005886">
    <property type="term" value="C:plasma membrane"/>
    <property type="evidence" value="ECO:0007669"/>
    <property type="project" value="TreeGrafter"/>
</dbReference>
<dbReference type="InterPro" id="IPR013320">
    <property type="entry name" value="ConA-like_dom_sf"/>
</dbReference>
<proteinExistence type="inferred from homology"/>
<dbReference type="FunFam" id="2.60.120.200:FF:000135">
    <property type="entry name" value="Related to KRE6-glucan synthase subunit"/>
    <property type="match status" value="1"/>
</dbReference>
<sequence>MPPPPPANSQRRYYQNVAPSSTSLLTAQIHEEPRAAYAQGPRSLRASASSGSLNHDASSVAVPSSISEKYVLPLDPDAMGKSHMLDGPEPDDSLHNPDPHRDRRSDRGGTIFSARGLMNLGCIFVLAVGIIALFAGYPIITYFTRHPLSTLGGWNLGGINATGQIPVIVGNYGLIDLDTPDDVKTKTDYVTGKTWQLVFSDEFEVEGRSFYPGDDPYWEAVDLHYWQTNNLEWYDPAAITTRNGSLEITLSKKANHNLNFTGGMMSTWNKFCFTGGLVEARVMLPGFNNVQGLWPAIWAMGNLGRAGYGASLDGMWPYTYDACDVGTAPNQTIAGLPIAATENGDTGHDGVLSFLPGQRLSRCTCPGESHPGPVHENGDYVGRSAPEIDMFEAQVGGSGTPGKVGAVSQSAQWGPFNHAYQWFNTSDNLSIVDPTRSQLNSYMGGVYQQATSVVTMTNQEAYEFTGAQYSVYGFQYKPGFSDAYIGWIADGQLAWVLKQPGMAADTIVEISDRPVPQEPMYLIMNLGMSKNFGTVDFEHLMFPSTLRVDYIRVYQDPDNINIGCDPDDFPTEAYINEYIEAYTNPLLTTWVDDYKQAIPKNRLVNGRPTLCKICQDSRGTPDRKEEATAGTVTANFTAPLSPRVAMASLRPEMRYNQGNSPSTTNLLPPSSGSGAPGVQAALSRGPQLRSMASDASLNESRYSGKTSSMPVSLSDKFSLSPDPSSWGADLSIDHPEGDDYLHNPDPRRDRKNDQGGHIFTSRGLVNLGCLFILGAGMLALFAGYPMISYFTRHPLSTLGGFNLGGINATGQVPSMPGNWGLIDLETPQDAYTYPDFDTGKQWQLIWSDEFNVEGRSFYPGDDPYWEAVDLHYWQTNNMEWYDPAAITTKNGSLHITLSRKETHGLHFQGGMMSTWNKFCFTGGMVLTSVVLPGVNNVVGLWPAIWTMGNLGRAGYGASLEGMWPYTYDSCDVGTVANQTLNGLPLAATVNGDQSQNGVLSFLPGQRLSRCTCPGESHPGPIHADGTYVGRSAPEIDIFEAQITGEPLTGQVSQSAQWGPFNAAYTWFNTTENLIIPNDTISELNGYKGGVFQQASSVVTETNQQAYEGTGNVYSVYGIQYKPGFDDAYISWIADGKLAWTLKQPGFAADTAVEIGPRPVPQEPMYLIANLGMSTNFGFVDLDHLQFPVTMKVDYIRVYQDPDAINIGCDPEDFPTQAYINEYIEAYTNPNLTTWRDDFKQPFPKNSFLGEC</sequence>
<reference evidence="12" key="1">
    <citation type="submission" date="2022-11" db="EMBL/GenBank/DDBJ databases">
        <title>Genome Sequence of Cubamyces cubensis.</title>
        <authorList>
            <person name="Buettner E."/>
        </authorList>
    </citation>
    <scope>NUCLEOTIDE SEQUENCE</scope>
    <source>
        <strain evidence="12">MPL-01</strain>
    </source>
</reference>
<dbReference type="PROSITE" id="PS51762">
    <property type="entry name" value="GH16_2"/>
    <property type="match status" value="2"/>
</dbReference>
<evidence type="ECO:0000313" key="13">
    <source>
        <dbReference type="Proteomes" id="UP001215151"/>
    </source>
</evidence>
<evidence type="ECO:0000256" key="4">
    <source>
        <dbReference type="ARBA" id="ARBA00022968"/>
    </source>
</evidence>